<dbReference type="GO" id="GO:0016887">
    <property type="term" value="F:ATP hydrolysis activity"/>
    <property type="evidence" value="ECO:0007669"/>
    <property type="project" value="InterPro"/>
</dbReference>
<dbReference type="GO" id="GO:0003677">
    <property type="term" value="F:DNA binding"/>
    <property type="evidence" value="ECO:0007669"/>
    <property type="project" value="InterPro"/>
</dbReference>
<dbReference type="EMBL" id="GG730076">
    <property type="protein sequence ID" value="EEZ92497.1"/>
    <property type="molecule type" value="Genomic_DNA"/>
</dbReference>
<evidence type="ECO:0000256" key="1">
    <source>
        <dbReference type="ARBA" id="ARBA00009668"/>
    </source>
</evidence>
<keyword evidence="4" id="KW-0547">Nucleotide-binding</keyword>
<dbReference type="InterPro" id="IPR050238">
    <property type="entry name" value="DNA_Rep/Repair_Clamp_Loader"/>
</dbReference>
<evidence type="ECO:0000256" key="5">
    <source>
        <dbReference type="ARBA" id="ARBA00022840"/>
    </source>
</evidence>
<dbReference type="PANTHER" id="PTHR11669:SF20">
    <property type="entry name" value="REPLICATION FACTOR C SUBUNIT 4"/>
    <property type="match status" value="1"/>
</dbReference>
<dbReference type="InterPro" id="IPR047854">
    <property type="entry name" value="RFC_lid"/>
</dbReference>
<proteinExistence type="inferred from homology"/>
<feature type="domain" description="AAA+ ATPase" evidence="7">
    <location>
        <begin position="34"/>
        <end position="158"/>
    </location>
</feature>
<dbReference type="CDD" id="cd18140">
    <property type="entry name" value="HLD_clamp_RFC"/>
    <property type="match status" value="1"/>
</dbReference>
<dbReference type="SUPFAM" id="SSF52540">
    <property type="entry name" value="P-loop containing nucleoside triphosphate hydrolases"/>
    <property type="match status" value="1"/>
</dbReference>
<evidence type="ECO:0000256" key="4">
    <source>
        <dbReference type="ARBA" id="ARBA00022741"/>
    </source>
</evidence>
<dbReference type="AlphaFoldDB" id="D2EGM2"/>
<dbReference type="GO" id="GO:0006281">
    <property type="term" value="P:DNA repair"/>
    <property type="evidence" value="ECO:0007669"/>
    <property type="project" value="TreeGrafter"/>
</dbReference>
<accession>D2EGM2</accession>
<evidence type="ECO:0000256" key="6">
    <source>
        <dbReference type="ARBA" id="ARBA00031749"/>
    </source>
</evidence>
<dbReference type="GO" id="GO:0005524">
    <property type="term" value="F:ATP binding"/>
    <property type="evidence" value="ECO:0007669"/>
    <property type="project" value="UniProtKB-KW"/>
</dbReference>
<name>D2EGM2_PARA4</name>
<evidence type="ECO:0000259" key="7">
    <source>
        <dbReference type="SMART" id="SM00382"/>
    </source>
</evidence>
<reference evidence="8 9" key="1">
    <citation type="journal article" date="2010" name="Proc. Natl. Acad. Sci. U.S.A.">
        <title>Enigmatic, ultrasmall, uncultivated Archaea.</title>
        <authorList>
            <person name="Baker B.J."/>
            <person name="Comolli L.R."/>
            <person name="Dick G.J."/>
            <person name="Hauser L.J."/>
            <person name="Hyatt D."/>
            <person name="Dill B.D."/>
            <person name="Land M.L."/>
            <person name="Verberkmoes N.C."/>
            <person name="Hettich R.L."/>
            <person name="Banfield J.F."/>
        </authorList>
    </citation>
    <scope>NUCLEOTIDE SEQUENCE [LARGE SCALE GENOMIC DNA]</scope>
</reference>
<comment type="similarity">
    <text evidence="1">Belongs to the activator 1 small subunits family. RfcS subfamily.</text>
</comment>
<dbReference type="Pfam" id="PF00004">
    <property type="entry name" value="AAA"/>
    <property type="match status" value="1"/>
</dbReference>
<dbReference type="Proteomes" id="UP000009375">
    <property type="component" value="Unassembled WGS sequence"/>
</dbReference>
<keyword evidence="3" id="KW-0235">DNA replication</keyword>
<dbReference type="Gene3D" id="1.20.272.10">
    <property type="match status" value="1"/>
</dbReference>
<sequence>MALWIEKYRPQSFDEIIGQKEIVEKLKAMAEKKEIQHMILSGPPGVGKTTSAVVLAKAVFGPDWTQNFIELNASDDRKLSVIQGKVKEFARTKPIDAPFKIILFDEADSLTQEAQQALRRMMEEYINTCRFVFSVNYQSNIIEPLQSRCAILRFQPLSKEDVHKFIKRIAESEKLDIDKEAMDALDYVSRGDLRTLVNLMQSLSNVSKKIDAKAVLQSSGLMDISKTIDGLKTALSGDFKKSREIFSEIIDNGVNMKELLISIFNVISTTDIVNEKVKNYVFEKLAETDYRIVEGATPFIQFQAFLAFLASLKQV</sequence>
<dbReference type="CDD" id="cd00009">
    <property type="entry name" value="AAA"/>
    <property type="match status" value="1"/>
</dbReference>
<dbReference type="InterPro" id="IPR003959">
    <property type="entry name" value="ATPase_AAA_core"/>
</dbReference>
<dbReference type="Gene3D" id="3.40.50.300">
    <property type="entry name" value="P-loop containing nucleotide triphosphate hydrolases"/>
    <property type="match status" value="1"/>
</dbReference>
<organism evidence="8 9">
    <name type="scientific">Candidatus Parvarchaeum acidiphilum ARMAN-4</name>
    <dbReference type="NCBI Taxonomy" id="662760"/>
    <lineage>
        <taxon>Archaea</taxon>
        <taxon>Candidatus Parvarchaeota</taxon>
        <taxon>Candidatus Parvarchaeum</taxon>
    </lineage>
</organism>
<protein>
    <recommendedName>
        <fullName evidence="2">Replication factor C small subunit</fullName>
    </recommendedName>
    <alternativeName>
        <fullName evidence="6">Clamp loader small subunit</fullName>
    </alternativeName>
</protein>
<dbReference type="InterPro" id="IPR003593">
    <property type="entry name" value="AAA+_ATPase"/>
</dbReference>
<evidence type="ECO:0000313" key="8">
    <source>
        <dbReference type="EMBL" id="EEZ92497.1"/>
    </source>
</evidence>
<dbReference type="GO" id="GO:0003689">
    <property type="term" value="F:DNA clamp loader activity"/>
    <property type="evidence" value="ECO:0007669"/>
    <property type="project" value="TreeGrafter"/>
</dbReference>
<keyword evidence="5" id="KW-0067">ATP-binding</keyword>
<dbReference type="InterPro" id="IPR013748">
    <property type="entry name" value="Rep_factorC_C"/>
</dbReference>
<evidence type="ECO:0000313" key="9">
    <source>
        <dbReference type="Proteomes" id="UP000009375"/>
    </source>
</evidence>
<dbReference type="SUPFAM" id="SSF48019">
    <property type="entry name" value="post-AAA+ oligomerization domain-like"/>
    <property type="match status" value="1"/>
</dbReference>
<dbReference type="InterPro" id="IPR027417">
    <property type="entry name" value="P-loop_NTPase"/>
</dbReference>
<dbReference type="PANTHER" id="PTHR11669">
    <property type="entry name" value="REPLICATION FACTOR C / DNA POLYMERASE III GAMMA-TAU SUBUNIT"/>
    <property type="match status" value="1"/>
</dbReference>
<dbReference type="SMART" id="SM00382">
    <property type="entry name" value="AAA"/>
    <property type="match status" value="1"/>
</dbReference>
<dbReference type="GO" id="GO:0006261">
    <property type="term" value="P:DNA-templated DNA replication"/>
    <property type="evidence" value="ECO:0007669"/>
    <property type="project" value="TreeGrafter"/>
</dbReference>
<dbReference type="InterPro" id="IPR008921">
    <property type="entry name" value="DNA_pol3_clamp-load_cplx_C"/>
</dbReference>
<evidence type="ECO:0000256" key="2">
    <source>
        <dbReference type="ARBA" id="ARBA00014164"/>
    </source>
</evidence>
<gene>
    <name evidence="8" type="ORF">BJBARM4_0921</name>
</gene>
<dbReference type="GO" id="GO:0005663">
    <property type="term" value="C:DNA replication factor C complex"/>
    <property type="evidence" value="ECO:0007669"/>
    <property type="project" value="TreeGrafter"/>
</dbReference>
<dbReference type="NCBIfam" id="NF001679">
    <property type="entry name" value="PRK00440.1"/>
    <property type="match status" value="1"/>
</dbReference>
<dbReference type="Gene3D" id="1.10.8.60">
    <property type="match status" value="1"/>
</dbReference>
<dbReference type="Pfam" id="PF08542">
    <property type="entry name" value="Rep_fac_C"/>
    <property type="match status" value="1"/>
</dbReference>
<evidence type="ECO:0000256" key="3">
    <source>
        <dbReference type="ARBA" id="ARBA00022705"/>
    </source>
</evidence>